<reference evidence="1" key="1">
    <citation type="submission" date="2019-09" db="EMBL/GenBank/DDBJ databases">
        <authorList>
            <person name="Hjerde E."/>
        </authorList>
    </citation>
    <scope>NUCLEOTIDE SEQUENCE</scope>
    <source>
        <strain evidence="1">06/09/160</strain>
    </source>
</reference>
<sequence>MRIILKIGIVIASFTILTGCANDAPLGKSVYQLKDEQTYNKKATEENRGYIPTGSMIKNKKVK</sequence>
<dbReference type="PROSITE" id="PS51257">
    <property type="entry name" value="PROKAR_LIPOPROTEIN"/>
    <property type="match status" value="1"/>
</dbReference>
<proteinExistence type="predicted"/>
<protein>
    <recommendedName>
        <fullName evidence="2">Lipoprotein</fullName>
    </recommendedName>
</protein>
<organism evidence="1">
    <name type="scientific">Aliivibrio wodanis</name>
    <dbReference type="NCBI Taxonomy" id="80852"/>
    <lineage>
        <taxon>Bacteria</taxon>
        <taxon>Pseudomonadati</taxon>
        <taxon>Pseudomonadota</taxon>
        <taxon>Gammaproteobacteria</taxon>
        <taxon>Vibrionales</taxon>
        <taxon>Vibrionaceae</taxon>
        <taxon>Aliivibrio</taxon>
    </lineage>
</organism>
<dbReference type="EMBL" id="LR721750">
    <property type="protein sequence ID" value="VVV05013.1"/>
    <property type="molecule type" value="Genomic_DNA"/>
</dbReference>
<name>A0A5Q4YZS8_9GAMM</name>
<dbReference type="AlphaFoldDB" id="A0A5Q4YZS8"/>
<evidence type="ECO:0008006" key="2">
    <source>
        <dbReference type="Google" id="ProtNLM"/>
    </source>
</evidence>
<gene>
    <name evidence="1" type="ORF">AW0309160_02423</name>
</gene>
<accession>A0A5Q4YZS8</accession>
<evidence type="ECO:0000313" key="1">
    <source>
        <dbReference type="EMBL" id="VVV05013.1"/>
    </source>
</evidence>